<dbReference type="EMBL" id="VTHL01000006">
    <property type="protein sequence ID" value="TYZ10954.1"/>
    <property type="molecule type" value="Genomic_DNA"/>
</dbReference>
<gene>
    <name evidence="1" type="ORF">FY528_07825</name>
</gene>
<proteinExistence type="predicted"/>
<name>A0A5D6V8H0_9BACT</name>
<comment type="caution">
    <text evidence="1">The sequence shown here is derived from an EMBL/GenBank/DDBJ whole genome shotgun (WGS) entry which is preliminary data.</text>
</comment>
<evidence type="ECO:0000313" key="1">
    <source>
        <dbReference type="EMBL" id="TYZ10954.1"/>
    </source>
</evidence>
<dbReference type="RefSeq" id="WP_149070439.1">
    <property type="nucleotide sequence ID" value="NZ_VTHL01000006.1"/>
</dbReference>
<reference evidence="1 2" key="1">
    <citation type="submission" date="2019-08" db="EMBL/GenBank/DDBJ databases">
        <authorList>
            <person name="Seo M.-J."/>
        </authorList>
    </citation>
    <scope>NUCLEOTIDE SEQUENCE [LARGE SCALE GENOMIC DNA]</scope>
    <source>
        <strain evidence="1 2">KIGAM108</strain>
    </source>
</reference>
<dbReference type="Proteomes" id="UP000322791">
    <property type="component" value="Unassembled WGS sequence"/>
</dbReference>
<protein>
    <recommendedName>
        <fullName evidence="3">Roadblock/LC7 domain-containing protein</fullName>
    </recommendedName>
</protein>
<evidence type="ECO:0008006" key="3">
    <source>
        <dbReference type="Google" id="ProtNLM"/>
    </source>
</evidence>
<accession>A0A5D6V8H0</accession>
<evidence type="ECO:0000313" key="2">
    <source>
        <dbReference type="Proteomes" id="UP000322791"/>
    </source>
</evidence>
<organism evidence="1 2">
    <name type="scientific">Hymenobacter lutimineralis</name>
    <dbReference type="NCBI Taxonomy" id="2606448"/>
    <lineage>
        <taxon>Bacteria</taxon>
        <taxon>Pseudomonadati</taxon>
        <taxon>Bacteroidota</taxon>
        <taxon>Cytophagia</taxon>
        <taxon>Cytophagales</taxon>
        <taxon>Hymenobacteraceae</taxon>
        <taxon>Hymenobacter</taxon>
    </lineage>
</organism>
<keyword evidence="2" id="KW-1185">Reference proteome</keyword>
<dbReference type="AlphaFoldDB" id="A0A5D6V8H0"/>
<sequence length="148" mass="15933">MKLDFLQRLPFGAGRVTHRIVSDAAAGPERIAAEAMLKRVLADLPEVLVAAVIGLSSGQPLASYTTSRDANVTKICGYNAEVVRQTKQALHALRLPNEQIDDILITLSGQLHLLRPLPGGRQLLYLAVDSRDTNLALARAVIRACAGE</sequence>